<sequence length="263" mass="28728">MKPSNVSPRPILKRSPSTCHENDSELPFYGIQAVHFPPSPSLSRFYHAHPSSIYDRSPIVVSTNACALPERGCPGRTYTLDERNLSASQQPTISAPPSRGGHLHPRALSQWPVQYLPNGSPQCPSLIPDLSSESEESDGFISPPPETSFASFGPNSYSRRADKHPSQLSLDNAVYFTAKLDNIQHPSLVESREKSRPDRDRIRSPAGPGEVAADDPGYDDDRDVPASSPRSISPRKNRSRKHLSSRAKVGFDDKSDGGCLGGF</sequence>
<feature type="compositionally biased region" description="Acidic residues" evidence="1">
    <location>
        <begin position="212"/>
        <end position="222"/>
    </location>
</feature>
<feature type="region of interest" description="Disordered" evidence="1">
    <location>
        <begin position="122"/>
        <end position="165"/>
    </location>
</feature>
<evidence type="ECO:0000256" key="1">
    <source>
        <dbReference type="SAM" id="MobiDB-lite"/>
    </source>
</evidence>
<feature type="compositionally biased region" description="Polar residues" evidence="1">
    <location>
        <begin position="148"/>
        <end position="158"/>
    </location>
</feature>
<feature type="region of interest" description="Disordered" evidence="1">
    <location>
        <begin position="186"/>
        <end position="263"/>
    </location>
</feature>
<comment type="caution">
    <text evidence="2">The sequence shown here is derived from an EMBL/GenBank/DDBJ whole genome shotgun (WGS) entry which is preliminary data.</text>
</comment>
<keyword evidence="3" id="KW-1185">Reference proteome</keyword>
<reference evidence="2 3" key="1">
    <citation type="journal article" date="2023" name="Proc. Natl. Acad. Sci. U.S.A.">
        <title>A global phylogenomic analysis of the shiitake genus Lentinula.</title>
        <authorList>
            <person name="Sierra-Patev S."/>
            <person name="Min B."/>
            <person name="Naranjo-Ortiz M."/>
            <person name="Looney B."/>
            <person name="Konkel Z."/>
            <person name="Slot J.C."/>
            <person name="Sakamoto Y."/>
            <person name="Steenwyk J.L."/>
            <person name="Rokas A."/>
            <person name="Carro J."/>
            <person name="Camarero S."/>
            <person name="Ferreira P."/>
            <person name="Molpeceres G."/>
            <person name="Ruiz-Duenas F.J."/>
            <person name="Serrano A."/>
            <person name="Henrissat B."/>
            <person name="Drula E."/>
            <person name="Hughes K.W."/>
            <person name="Mata J.L."/>
            <person name="Ishikawa N.K."/>
            <person name="Vargas-Isla R."/>
            <person name="Ushijima S."/>
            <person name="Smith C.A."/>
            <person name="Donoghue J."/>
            <person name="Ahrendt S."/>
            <person name="Andreopoulos W."/>
            <person name="He G."/>
            <person name="LaButti K."/>
            <person name="Lipzen A."/>
            <person name="Ng V."/>
            <person name="Riley R."/>
            <person name="Sandor L."/>
            <person name="Barry K."/>
            <person name="Martinez A.T."/>
            <person name="Xiao Y."/>
            <person name="Gibbons J.G."/>
            <person name="Terashima K."/>
            <person name="Grigoriev I.V."/>
            <person name="Hibbett D."/>
        </authorList>
    </citation>
    <scope>NUCLEOTIDE SEQUENCE [LARGE SCALE GENOMIC DNA]</scope>
    <source>
        <strain evidence="2 3">TFB7810</strain>
    </source>
</reference>
<evidence type="ECO:0000313" key="3">
    <source>
        <dbReference type="Proteomes" id="UP001142393"/>
    </source>
</evidence>
<proteinExistence type="predicted"/>
<accession>A0A9W8NXW6</accession>
<name>A0A9W8NXW6_9AGAR</name>
<dbReference type="Proteomes" id="UP001142393">
    <property type="component" value="Unassembled WGS sequence"/>
</dbReference>
<feature type="compositionally biased region" description="Basic residues" evidence="1">
    <location>
        <begin position="233"/>
        <end position="245"/>
    </location>
</feature>
<gene>
    <name evidence="2" type="ORF">DFH05DRAFT_1536092</name>
</gene>
<protein>
    <submittedName>
        <fullName evidence="2">Uncharacterized protein</fullName>
    </submittedName>
</protein>
<feature type="compositionally biased region" description="Basic and acidic residues" evidence="1">
    <location>
        <begin position="190"/>
        <end position="203"/>
    </location>
</feature>
<evidence type="ECO:0000313" key="2">
    <source>
        <dbReference type="EMBL" id="KAJ3742960.1"/>
    </source>
</evidence>
<dbReference type="AlphaFoldDB" id="A0A9W8NXW6"/>
<organism evidence="2 3">
    <name type="scientific">Lentinula detonsa</name>
    <dbReference type="NCBI Taxonomy" id="2804962"/>
    <lineage>
        <taxon>Eukaryota</taxon>
        <taxon>Fungi</taxon>
        <taxon>Dikarya</taxon>
        <taxon>Basidiomycota</taxon>
        <taxon>Agaricomycotina</taxon>
        <taxon>Agaricomycetes</taxon>
        <taxon>Agaricomycetidae</taxon>
        <taxon>Agaricales</taxon>
        <taxon>Marasmiineae</taxon>
        <taxon>Omphalotaceae</taxon>
        <taxon>Lentinula</taxon>
    </lineage>
</organism>
<dbReference type="EMBL" id="JANVFU010000009">
    <property type="protein sequence ID" value="KAJ3742960.1"/>
    <property type="molecule type" value="Genomic_DNA"/>
</dbReference>